<dbReference type="Pfam" id="PF14214">
    <property type="entry name" value="Helitron_like_N"/>
    <property type="match status" value="1"/>
</dbReference>
<evidence type="ECO:0000313" key="2">
    <source>
        <dbReference type="EMBL" id="CAH9052040.1"/>
    </source>
</evidence>
<organism evidence="2 3">
    <name type="scientific">Cuscuta europaea</name>
    <name type="common">European dodder</name>
    <dbReference type="NCBI Taxonomy" id="41803"/>
    <lineage>
        <taxon>Eukaryota</taxon>
        <taxon>Viridiplantae</taxon>
        <taxon>Streptophyta</taxon>
        <taxon>Embryophyta</taxon>
        <taxon>Tracheophyta</taxon>
        <taxon>Spermatophyta</taxon>
        <taxon>Magnoliopsida</taxon>
        <taxon>eudicotyledons</taxon>
        <taxon>Gunneridae</taxon>
        <taxon>Pentapetalae</taxon>
        <taxon>asterids</taxon>
        <taxon>lamiids</taxon>
        <taxon>Solanales</taxon>
        <taxon>Convolvulaceae</taxon>
        <taxon>Cuscuteae</taxon>
        <taxon>Cuscuta</taxon>
        <taxon>Cuscuta subgen. Cuscuta</taxon>
    </lineage>
</organism>
<protein>
    <recommendedName>
        <fullName evidence="1">Helitron helicase-like domain-containing protein</fullName>
    </recommendedName>
</protein>
<dbReference type="InterPro" id="IPR025476">
    <property type="entry name" value="Helitron_helicase-like"/>
</dbReference>
<dbReference type="Proteomes" id="UP001152484">
    <property type="component" value="Unassembled WGS sequence"/>
</dbReference>
<dbReference type="EMBL" id="CAMAPE010000002">
    <property type="protein sequence ID" value="CAH9052040.1"/>
    <property type="molecule type" value="Genomic_DNA"/>
</dbReference>
<feature type="domain" description="Helitron helicase-like" evidence="1">
    <location>
        <begin position="179"/>
        <end position="337"/>
    </location>
</feature>
<dbReference type="AlphaFoldDB" id="A0A9P0YGE0"/>
<sequence>MDHEVQNRVDGAERMDSSIMKDLITVLDSNPYSQFFRSLKDVSSLEDCNIIIRSNIKVDQRLYNMPTVSQVAAIWVEESDAVGESQRDIRVYAKRGRSHYVQYYYSCYDPLQYPLLFPYGESGWHAGIPKLPKQVGPRTKSRQPTMQPTSVASIYMLFEREAQNNVVANKRDNVSCREYSAYHFQVRHKDEYIVLHSGRLFQQFIVDMYIKIETQRLDYFRTQQRDVRTECLQGLMDSISVGETKACNVGQRVILPTSFIGGRDMRRRYMDVMALVQRYGKPDIFLTITCNPNWPEMKELLKHSDEAQNRPDLIARVFRAKVEELKTEIIKKKKYLGLLMHTLT</sequence>
<name>A0A9P0YGE0_CUSEU</name>
<evidence type="ECO:0000259" key="1">
    <source>
        <dbReference type="Pfam" id="PF14214"/>
    </source>
</evidence>
<accession>A0A9P0YGE0</accession>
<dbReference type="PANTHER" id="PTHR45786">
    <property type="entry name" value="DNA BINDING PROTEIN-LIKE"/>
    <property type="match status" value="1"/>
</dbReference>
<proteinExistence type="predicted"/>
<keyword evidence="3" id="KW-1185">Reference proteome</keyword>
<reference evidence="2" key="1">
    <citation type="submission" date="2022-07" db="EMBL/GenBank/DDBJ databases">
        <authorList>
            <person name="Macas J."/>
            <person name="Novak P."/>
            <person name="Neumann P."/>
        </authorList>
    </citation>
    <scope>NUCLEOTIDE SEQUENCE</scope>
</reference>
<dbReference type="PANTHER" id="PTHR45786:SF74">
    <property type="entry name" value="ATP-DEPENDENT DNA HELICASE"/>
    <property type="match status" value="1"/>
</dbReference>
<evidence type="ECO:0000313" key="3">
    <source>
        <dbReference type="Proteomes" id="UP001152484"/>
    </source>
</evidence>
<gene>
    <name evidence="2" type="ORF">CEURO_LOCUS277</name>
</gene>
<dbReference type="OrthoDB" id="1639296at2759"/>
<comment type="caution">
    <text evidence="2">The sequence shown here is derived from an EMBL/GenBank/DDBJ whole genome shotgun (WGS) entry which is preliminary data.</text>
</comment>